<dbReference type="AlphaFoldDB" id="A0A3Q9C7C7"/>
<evidence type="ECO:0000259" key="2">
    <source>
        <dbReference type="Pfam" id="PF13556"/>
    </source>
</evidence>
<organism evidence="5 6">
    <name type="scientific">Streptomyces aquilus</name>
    <dbReference type="NCBI Taxonomy" id="2548456"/>
    <lineage>
        <taxon>Bacteria</taxon>
        <taxon>Bacillati</taxon>
        <taxon>Actinomycetota</taxon>
        <taxon>Actinomycetes</taxon>
        <taxon>Kitasatosporales</taxon>
        <taxon>Streptomycetaceae</taxon>
        <taxon>Streptomyces</taxon>
    </lineage>
</organism>
<dbReference type="Proteomes" id="UP000280197">
    <property type="component" value="Chromosome"/>
</dbReference>
<dbReference type="InterPro" id="IPR025736">
    <property type="entry name" value="PucR_C-HTH_dom"/>
</dbReference>
<reference evidence="5 6" key="1">
    <citation type="submission" date="2018-12" db="EMBL/GenBank/DDBJ databases">
        <authorList>
            <person name="Li K."/>
        </authorList>
    </citation>
    <scope>NUCLEOTIDE SEQUENCE [LARGE SCALE GENOMIC DNA]</scope>
    <source>
        <strain evidence="6">CR22</strain>
    </source>
</reference>
<dbReference type="InterPro" id="IPR051448">
    <property type="entry name" value="CdaR-like_regulators"/>
</dbReference>
<feature type="domain" description="RsbT co-antagonist protein RsbRD N-terminal" evidence="3">
    <location>
        <begin position="31"/>
        <end position="170"/>
    </location>
</feature>
<protein>
    <submittedName>
        <fullName evidence="5">PucR family transcriptional regulator</fullName>
    </submittedName>
</protein>
<proteinExistence type="inferred from homology"/>
<feature type="domain" description="PucR C-terminal helix-turn-helix" evidence="2">
    <location>
        <begin position="341"/>
        <end position="397"/>
    </location>
</feature>
<dbReference type="Pfam" id="PF13556">
    <property type="entry name" value="HTH_30"/>
    <property type="match status" value="1"/>
</dbReference>
<accession>A0A3Q9C7C7</accession>
<keyword evidence="6" id="KW-1185">Reference proteome</keyword>
<dbReference type="PANTHER" id="PTHR33744:SF1">
    <property type="entry name" value="DNA-BINDING TRANSCRIPTIONAL ACTIVATOR ADER"/>
    <property type="match status" value="1"/>
</dbReference>
<name>A0A3Q9C7C7_9ACTN</name>
<sequence>MAERTTARRADGTRNPALTALVAWAREHLTELIDDVYAAVCERIDLYREGDVVPRDDLRRSIERNLGFMVSGLDDPDVPLDRAAPSETGRRRAHQGAPLPEVLQVYRIGCSMLFDALVAYARKDGRADTMDALLEASSRLWRLADEHALLLTEAYRAATAELVAAQQRRRSALVEALFTGQLVRDAGPWEVGRLLGLPLDTQLVVVAAETAGLAEESLLGVERRLAERGIVSAWQLTPTTQAGVVAVREEQGSAMLAVLRDAAGARTGISPPYLSLTETPRALHLARTALAEIPVGTTDVRPFSSSPLAALLAHDPDEGRRLADRVLGAVLDLPPEDRDALLSTLHAFLHHGGSAERAARHLHCHPNTVRYRLNRIRELTGRSLQDPLALAELATAAQAVRLNAGRR</sequence>
<dbReference type="Gene3D" id="1.10.10.2840">
    <property type="entry name" value="PucR C-terminal helix-turn-helix domain"/>
    <property type="match status" value="1"/>
</dbReference>
<evidence type="ECO:0000313" key="6">
    <source>
        <dbReference type="Proteomes" id="UP000280197"/>
    </source>
</evidence>
<comment type="similarity">
    <text evidence="1">Belongs to the CdaR family.</text>
</comment>
<gene>
    <name evidence="5" type="ORF">EJC51_44425</name>
</gene>
<evidence type="ECO:0000259" key="3">
    <source>
        <dbReference type="Pfam" id="PF14361"/>
    </source>
</evidence>
<evidence type="ECO:0000313" key="5">
    <source>
        <dbReference type="EMBL" id="AZP22509.1"/>
    </source>
</evidence>
<evidence type="ECO:0000259" key="4">
    <source>
        <dbReference type="Pfam" id="PF17853"/>
    </source>
</evidence>
<dbReference type="Pfam" id="PF17853">
    <property type="entry name" value="GGDEF_2"/>
    <property type="match status" value="1"/>
</dbReference>
<dbReference type="EMBL" id="CP034463">
    <property type="protein sequence ID" value="AZP22509.1"/>
    <property type="molecule type" value="Genomic_DNA"/>
</dbReference>
<evidence type="ECO:0000256" key="1">
    <source>
        <dbReference type="ARBA" id="ARBA00006754"/>
    </source>
</evidence>
<feature type="domain" description="CdaR GGDEF-like" evidence="4">
    <location>
        <begin position="189"/>
        <end position="290"/>
    </location>
</feature>
<dbReference type="InterPro" id="IPR025751">
    <property type="entry name" value="RsbRD_N_dom"/>
</dbReference>
<dbReference type="InterPro" id="IPR041522">
    <property type="entry name" value="CdaR_GGDEF"/>
</dbReference>
<dbReference type="PANTHER" id="PTHR33744">
    <property type="entry name" value="CARBOHYDRATE DIACID REGULATOR"/>
    <property type="match status" value="1"/>
</dbReference>
<dbReference type="Pfam" id="PF14361">
    <property type="entry name" value="RsbRD_N"/>
    <property type="match status" value="1"/>
</dbReference>
<dbReference type="KEGG" id="saqu:EJC51_44425"/>
<dbReference type="RefSeq" id="WP_126276311.1">
    <property type="nucleotide sequence ID" value="NZ_CP034463.1"/>
</dbReference>
<dbReference type="InterPro" id="IPR042070">
    <property type="entry name" value="PucR_C-HTH_sf"/>
</dbReference>